<reference evidence="6 7" key="1">
    <citation type="submission" date="2024-09" db="EMBL/GenBank/DDBJ databases">
        <authorList>
            <person name="Sun Q."/>
            <person name="Mori K."/>
        </authorList>
    </citation>
    <scope>NUCLEOTIDE SEQUENCE [LARGE SCALE GENOMIC DNA]</scope>
    <source>
        <strain evidence="6 7">KCTC 23315</strain>
    </source>
</reference>
<accession>A0ABV6BA72</accession>
<evidence type="ECO:0000256" key="1">
    <source>
        <dbReference type="ARBA" id="ARBA00004453"/>
    </source>
</evidence>
<name>A0ABV6BA72_9GAMM</name>
<evidence type="ECO:0000313" key="6">
    <source>
        <dbReference type="EMBL" id="MFC0047760.1"/>
    </source>
</evidence>
<evidence type="ECO:0000256" key="2">
    <source>
        <dbReference type="ARBA" id="ARBA00008657"/>
    </source>
</evidence>
<comment type="similarity">
    <text evidence="2">Belongs to the RdgC family.</text>
</comment>
<gene>
    <name evidence="6" type="ORF">ACFFJP_05630</name>
</gene>
<keyword evidence="7" id="KW-1185">Reference proteome</keyword>
<dbReference type="EMBL" id="JBHLXP010000001">
    <property type="protein sequence ID" value="MFC0047760.1"/>
    <property type="molecule type" value="Genomic_DNA"/>
</dbReference>
<dbReference type="PANTHER" id="PTHR38103:SF1">
    <property type="entry name" value="RECOMBINATION-ASSOCIATED PROTEIN RDGC"/>
    <property type="match status" value="1"/>
</dbReference>
<evidence type="ECO:0000313" key="7">
    <source>
        <dbReference type="Proteomes" id="UP001589813"/>
    </source>
</evidence>
<evidence type="ECO:0000256" key="3">
    <source>
        <dbReference type="ARBA" id="ARBA00022296"/>
    </source>
</evidence>
<sequence>MFFKNLKVYKITEQLGLTTAKLEAALAEHKFNPCMGQDALKMGFCYPMHQSVKSFAHAVNDDNLIVVALRRQEKLLPAAVINEELQPKIDALEAEKGRPLGRKEKQALKEELIQTMLPRAFSRSTVTTAVIDQVNGFVFINTQSASRAEDLLALLRKSLGSLPVVPWVDSNFLCQRMQEWLSGKNLPAGIKLGHAARLKAPDEEGARASFENHILTADEVQSHLEDKLVTELDLQMPELFEFRITETGTFKRLRWHELLANKNDELGWEDLLLRLEADYLLMVNQLREVIKAVGESVSPVVKS</sequence>
<dbReference type="Pfam" id="PF04381">
    <property type="entry name" value="RdgC"/>
    <property type="match status" value="1"/>
</dbReference>
<comment type="subcellular location">
    <subcellularLocation>
        <location evidence="1">Cytoplasm</location>
        <location evidence="1">Nucleoid</location>
    </subcellularLocation>
</comment>
<evidence type="ECO:0000256" key="4">
    <source>
        <dbReference type="ARBA" id="ARBA00022490"/>
    </source>
</evidence>
<dbReference type="Proteomes" id="UP001589813">
    <property type="component" value="Unassembled WGS sequence"/>
</dbReference>
<dbReference type="InterPro" id="IPR007476">
    <property type="entry name" value="RdgC"/>
</dbReference>
<comment type="caution">
    <text evidence="6">The sequence shown here is derived from an EMBL/GenBank/DDBJ whole genome shotgun (WGS) entry which is preliminary data.</text>
</comment>
<evidence type="ECO:0000256" key="5">
    <source>
        <dbReference type="ARBA" id="ARBA00023172"/>
    </source>
</evidence>
<proteinExistence type="inferred from homology"/>
<keyword evidence="4" id="KW-0963">Cytoplasm</keyword>
<dbReference type="RefSeq" id="WP_377241311.1">
    <property type="nucleotide sequence ID" value="NZ_JBHLXP010000001.1"/>
</dbReference>
<dbReference type="PANTHER" id="PTHR38103">
    <property type="entry name" value="RECOMBINATION-ASSOCIATED PROTEIN RDGC"/>
    <property type="match status" value="1"/>
</dbReference>
<organism evidence="6 7">
    <name type="scientific">Rheinheimera tilapiae</name>
    <dbReference type="NCBI Taxonomy" id="875043"/>
    <lineage>
        <taxon>Bacteria</taxon>
        <taxon>Pseudomonadati</taxon>
        <taxon>Pseudomonadota</taxon>
        <taxon>Gammaproteobacteria</taxon>
        <taxon>Chromatiales</taxon>
        <taxon>Chromatiaceae</taxon>
        <taxon>Rheinheimera</taxon>
    </lineage>
</organism>
<keyword evidence="5" id="KW-0233">DNA recombination</keyword>
<dbReference type="NCBIfam" id="NF001464">
    <property type="entry name" value="PRK00321.1-5"/>
    <property type="match status" value="1"/>
</dbReference>
<protein>
    <recommendedName>
        <fullName evidence="3">Recombination-associated protein RdgC</fullName>
    </recommendedName>
</protein>